<dbReference type="Gene3D" id="3.40.50.970">
    <property type="match status" value="1"/>
</dbReference>
<name>A0A9D1EZ71_9BACT</name>
<evidence type="ECO:0000259" key="2">
    <source>
        <dbReference type="Pfam" id="PF01855"/>
    </source>
</evidence>
<reference evidence="4" key="1">
    <citation type="submission" date="2020-10" db="EMBL/GenBank/DDBJ databases">
        <authorList>
            <person name="Gilroy R."/>
        </authorList>
    </citation>
    <scope>NUCLEOTIDE SEQUENCE</scope>
    <source>
        <strain evidence="4">6276</strain>
    </source>
</reference>
<dbReference type="InterPro" id="IPR052368">
    <property type="entry name" value="2-oxoacid_oxidoreductase"/>
</dbReference>
<dbReference type="AlphaFoldDB" id="A0A9D1EZ71"/>
<evidence type="ECO:0000313" key="5">
    <source>
        <dbReference type="Proteomes" id="UP000823928"/>
    </source>
</evidence>
<evidence type="ECO:0000259" key="3">
    <source>
        <dbReference type="Pfam" id="PF17147"/>
    </source>
</evidence>
<dbReference type="NCBIfam" id="NF005507">
    <property type="entry name" value="PRK07119.1"/>
    <property type="match status" value="1"/>
</dbReference>
<gene>
    <name evidence="4" type="primary">vorB</name>
    <name evidence="4" type="ORF">IAC10_07880</name>
</gene>
<dbReference type="Gene3D" id="3.40.50.920">
    <property type="match status" value="1"/>
</dbReference>
<dbReference type="CDD" id="cd07034">
    <property type="entry name" value="TPP_PYR_PFOR_IOR-alpha_like"/>
    <property type="match status" value="1"/>
</dbReference>
<dbReference type="PANTHER" id="PTHR43088:SF1">
    <property type="entry name" value="SUBUNIT OF PYRUVATE:FLAVODOXIN OXIDOREDUCTASE"/>
    <property type="match status" value="1"/>
</dbReference>
<comment type="caution">
    <text evidence="4">The sequence shown here is derived from an EMBL/GenBank/DDBJ whole genome shotgun (WGS) entry which is preliminary data.</text>
</comment>
<protein>
    <submittedName>
        <fullName evidence="4">3-methyl-2-oxobutanoate dehydrogenase subunit VorB</fullName>
    </submittedName>
</protein>
<dbReference type="InterPro" id="IPR009014">
    <property type="entry name" value="Transketo_C/PFOR_II"/>
</dbReference>
<keyword evidence="1" id="KW-0560">Oxidoreductase</keyword>
<dbReference type="GO" id="GO:0016491">
    <property type="term" value="F:oxidoreductase activity"/>
    <property type="evidence" value="ECO:0007669"/>
    <property type="project" value="UniProtKB-KW"/>
</dbReference>
<dbReference type="InterPro" id="IPR033412">
    <property type="entry name" value="PFOR_II"/>
</dbReference>
<feature type="domain" description="Pyruvate:ferredoxin oxidoreductase core" evidence="3">
    <location>
        <begin position="251"/>
        <end position="342"/>
    </location>
</feature>
<dbReference type="SUPFAM" id="SSF52518">
    <property type="entry name" value="Thiamin diphosphate-binding fold (THDP-binding)"/>
    <property type="match status" value="1"/>
</dbReference>
<organism evidence="4 5">
    <name type="scientific">Candidatus Scatousia excrementigallinarum</name>
    <dbReference type="NCBI Taxonomy" id="2840935"/>
    <lineage>
        <taxon>Bacteria</taxon>
        <taxon>Candidatus Scatousia</taxon>
    </lineage>
</organism>
<dbReference type="Proteomes" id="UP000823928">
    <property type="component" value="Unassembled WGS sequence"/>
</dbReference>
<sequence>MPKILMKGNEAIAQAAINAGCQCYFGYPITPQNEIGEYMSSKMIKIGRTYISAESELAAVNMLIGAGSTGTLAMTSSSSCAIALMQEAISSMATAEIPGVIISVMRAGPGLGDITPSQADYFQSIKGGGNGDYRTVVLAPSTISEAVLLTQRAFYLAMKYRNPVMLLADGILGQMMEPVEMPEGSAFDKVDTTSWALDGIGKGKEQREARSLMSLHMGDNILEKLNHRIFKKYAVIKANETTFEKYLCDDADIIITAFGTVARVAKTAVNMAREKGIKAGLFRPVTLWPFPDEELYNTAKDKKCVLDIELNMGQMIQDVKIALRGSSPVEFFGKTGGAIINSVEILNKIIEISKEKQYGTNLTASI</sequence>
<reference evidence="4" key="2">
    <citation type="journal article" date="2021" name="PeerJ">
        <title>Extensive microbial diversity within the chicken gut microbiome revealed by metagenomics and culture.</title>
        <authorList>
            <person name="Gilroy R."/>
            <person name="Ravi A."/>
            <person name="Getino M."/>
            <person name="Pursley I."/>
            <person name="Horton D.L."/>
            <person name="Alikhan N.F."/>
            <person name="Baker D."/>
            <person name="Gharbi K."/>
            <person name="Hall N."/>
            <person name="Watson M."/>
            <person name="Adriaenssens E.M."/>
            <person name="Foster-Nyarko E."/>
            <person name="Jarju S."/>
            <person name="Secka A."/>
            <person name="Antonio M."/>
            <person name="Oren A."/>
            <person name="Chaudhuri R.R."/>
            <person name="La Ragione R."/>
            <person name="Hildebrand F."/>
            <person name="Pallen M.J."/>
        </authorList>
    </citation>
    <scope>NUCLEOTIDE SEQUENCE</scope>
    <source>
        <strain evidence="4">6276</strain>
    </source>
</reference>
<dbReference type="InterPro" id="IPR002880">
    <property type="entry name" value="Pyrv_Fd/Flavodoxin_OxRdtase_N"/>
</dbReference>
<dbReference type="Pfam" id="PF01855">
    <property type="entry name" value="POR_N"/>
    <property type="match status" value="1"/>
</dbReference>
<evidence type="ECO:0000313" key="4">
    <source>
        <dbReference type="EMBL" id="HIS36533.1"/>
    </source>
</evidence>
<dbReference type="SUPFAM" id="SSF52922">
    <property type="entry name" value="TK C-terminal domain-like"/>
    <property type="match status" value="1"/>
</dbReference>
<dbReference type="Pfam" id="PF17147">
    <property type="entry name" value="PFOR_II"/>
    <property type="match status" value="1"/>
</dbReference>
<feature type="domain" description="Pyruvate flavodoxin/ferredoxin oxidoreductase pyrimidine binding" evidence="2">
    <location>
        <begin position="15"/>
        <end position="185"/>
    </location>
</feature>
<dbReference type="InterPro" id="IPR029061">
    <property type="entry name" value="THDP-binding"/>
</dbReference>
<proteinExistence type="predicted"/>
<dbReference type="PANTHER" id="PTHR43088">
    <property type="entry name" value="SUBUNIT OF PYRUVATE:FLAVODOXIN OXIDOREDUCTASE-RELATED"/>
    <property type="match status" value="1"/>
</dbReference>
<dbReference type="EMBL" id="DVIU01000156">
    <property type="protein sequence ID" value="HIS36533.1"/>
    <property type="molecule type" value="Genomic_DNA"/>
</dbReference>
<accession>A0A9D1EZ71</accession>
<evidence type="ECO:0000256" key="1">
    <source>
        <dbReference type="ARBA" id="ARBA00023002"/>
    </source>
</evidence>